<evidence type="ECO:0000313" key="1">
    <source>
        <dbReference type="EMBL" id="CAL1359889.1"/>
    </source>
</evidence>
<proteinExistence type="predicted"/>
<evidence type="ECO:0000313" key="2">
    <source>
        <dbReference type="Proteomes" id="UP001497516"/>
    </source>
</evidence>
<gene>
    <name evidence="1" type="ORF">LTRI10_LOCUS7355</name>
</gene>
<dbReference type="Proteomes" id="UP001497516">
    <property type="component" value="Chromosome 10"/>
</dbReference>
<dbReference type="AlphaFoldDB" id="A0AAV2CTH2"/>
<dbReference type="EMBL" id="OZ034814">
    <property type="protein sequence ID" value="CAL1359889.1"/>
    <property type="molecule type" value="Genomic_DNA"/>
</dbReference>
<organism evidence="1 2">
    <name type="scientific">Linum trigynum</name>
    <dbReference type="NCBI Taxonomy" id="586398"/>
    <lineage>
        <taxon>Eukaryota</taxon>
        <taxon>Viridiplantae</taxon>
        <taxon>Streptophyta</taxon>
        <taxon>Embryophyta</taxon>
        <taxon>Tracheophyta</taxon>
        <taxon>Spermatophyta</taxon>
        <taxon>Magnoliopsida</taxon>
        <taxon>eudicotyledons</taxon>
        <taxon>Gunneridae</taxon>
        <taxon>Pentapetalae</taxon>
        <taxon>rosids</taxon>
        <taxon>fabids</taxon>
        <taxon>Malpighiales</taxon>
        <taxon>Linaceae</taxon>
        <taxon>Linum</taxon>
    </lineage>
</organism>
<sequence length="103" mass="11357">MRDASQEAEQALMCPPLMWGRASREVDLKGDDAGLMNMGFELCGSGPRGRGSAISGFLFRNFRATCYPPKLEKVIRKIFRLLKRCQGGINLQHLASGSTPPPF</sequence>
<accession>A0AAV2CTH2</accession>
<name>A0AAV2CTH2_9ROSI</name>
<keyword evidence="2" id="KW-1185">Reference proteome</keyword>
<reference evidence="1 2" key="1">
    <citation type="submission" date="2024-04" db="EMBL/GenBank/DDBJ databases">
        <authorList>
            <person name="Fracassetti M."/>
        </authorList>
    </citation>
    <scope>NUCLEOTIDE SEQUENCE [LARGE SCALE GENOMIC DNA]</scope>
</reference>
<protein>
    <submittedName>
        <fullName evidence="1">Uncharacterized protein</fullName>
    </submittedName>
</protein>